<dbReference type="SUPFAM" id="SSF48371">
    <property type="entry name" value="ARM repeat"/>
    <property type="match status" value="1"/>
</dbReference>
<evidence type="ECO:0000313" key="1">
    <source>
        <dbReference type="EMBL" id="KAA8494003.1"/>
    </source>
</evidence>
<organism evidence="1 2">
    <name type="scientific">Porphyridium purpureum</name>
    <name type="common">Red alga</name>
    <name type="synonym">Porphyridium cruentum</name>
    <dbReference type="NCBI Taxonomy" id="35688"/>
    <lineage>
        <taxon>Eukaryota</taxon>
        <taxon>Rhodophyta</taxon>
        <taxon>Bangiophyceae</taxon>
        <taxon>Porphyridiales</taxon>
        <taxon>Porphyridiaceae</taxon>
        <taxon>Porphyridium</taxon>
    </lineage>
</organism>
<protein>
    <submittedName>
        <fullName evidence="1">Uncharacterized protein</fullName>
    </submittedName>
</protein>
<keyword evidence="2" id="KW-1185">Reference proteome</keyword>
<reference evidence="2" key="1">
    <citation type="journal article" date="2019" name="Nat. Commun.">
        <title>Expansion of phycobilisome linker gene families in mesophilic red algae.</title>
        <authorList>
            <person name="Lee J."/>
            <person name="Kim D."/>
            <person name="Bhattacharya D."/>
            <person name="Yoon H.S."/>
        </authorList>
    </citation>
    <scope>NUCLEOTIDE SEQUENCE [LARGE SCALE GENOMIC DNA]</scope>
    <source>
        <strain evidence="2">CCMP 1328</strain>
    </source>
</reference>
<dbReference type="Proteomes" id="UP000324585">
    <property type="component" value="Unassembled WGS sequence"/>
</dbReference>
<sequence length="1310" mass="145040">MERTRRTRPRLACIELHPSVHEVVIPVHPRQRRGGWVPTPELELESDDAYCIMCRVAVFGSKSQGRMRKLGVTENAFSVADKLRAMHETIAMIPQMDKLGDPGPILLHVFATSIELATDLALVDSVQQDVALMAASLCSSLLRECLRFEWENVICSAVPEQMLAMAHDASQWSPSSDLCATPSLGIEICALTVILGIVDDVLNASFGSSHEKAECDLPRRSKIFVSHLMSSTLWNDIAAACHMSSPDFPLAIKCCTSVLLCVSSGRTELGDELRDALEPLFKAINLEGALRFKNDESKTAMLGFLRKLVGVGALEQIVQWLLSQPVQSGIINLLTSTIAGSSEGSRAEALELLSVLLDRAGHVDKFDMPGFFGSGSFSDVLCSAGMLDFCFEAFRVLLSGTSDADIGALHSCCHILCSFATKSRTHFEATLELFAPLVFGAFETAASLDVLELCHLAFGVRIGWVCDAIVEQVILCGITVLSSNAGATSPACAQTTVRVCAVLRCVHRLLSWFRPHRSITELLKHLVVHAKSFAEIDVAQHYQTSFAPVFVRLMQSVICITLQSNAFFSLGNESDVCLVFGILSCLHNIVSDEGLDALFRAAPDEAADALWELLNETADLVGALAIPKAFGDWFYSLCTRRSCFSRTQNGQLSRAHAMYKVLTNENPRISACFHREHFVLSVAATFETFVSSLSLSAKDEHDFDNMLVSWLFVDLSMSHSAQQQDLGDQFLQTTVLRMMKKRGVWLPKALDKDESKARLLAVALISVAANTFQHVRSLAPAVFDVIVSFLSDGLVSCMWTAWAPEEWERFMALSLHVLSDEKTRFDLGINIVLQWGVLERPCKMVILDGWQPRISMLWTCSQLLETEQDEAQTASILNCVLDLVQSYAHMDCEECALDLNVLRPFPKLHNRETSNLVRRRLMLVLQAVLNIPQQFLSGWDAPGLRKYVMLLHFELAGWLADCRDDRRDLLTEENPSRESRAHDAFDRVEEHSFMVACTLSSVLETGVRAAHSYEHLTDLRFFQDFAMKHESFRLALVHLHGGTHEDLRSFLWLSIATLVSGVVHACQAWKQLGFSARNVNQLSSVCASLVAKHWASYAALASRLSVLAELDERAASVTCTYLGSVLELPDQPDPRAGHEFESVALCINAFAALVCSLNQSLSEPASRALLAVAQVCLHAKLEIEWISDHLVLRCAIRRMWVEAGTAFCSGRLISLPASKSELLLALSKLGNDGGRHLCPFTHEELTSFLEDALRILTPRKTDLAMIGSLKLVEFCARHWLHDESESERGLRARCFELTQQSKASPGQDSR</sequence>
<gene>
    <name evidence="1" type="ORF">FVE85_3978</name>
</gene>
<name>A0A5J4YT73_PORPP</name>
<dbReference type="EMBL" id="VRMN01000005">
    <property type="protein sequence ID" value="KAA8494003.1"/>
    <property type="molecule type" value="Genomic_DNA"/>
</dbReference>
<comment type="caution">
    <text evidence="1">The sequence shown here is derived from an EMBL/GenBank/DDBJ whole genome shotgun (WGS) entry which is preliminary data.</text>
</comment>
<proteinExistence type="predicted"/>
<dbReference type="InterPro" id="IPR016024">
    <property type="entry name" value="ARM-type_fold"/>
</dbReference>
<accession>A0A5J4YT73</accession>
<evidence type="ECO:0000313" key="2">
    <source>
        <dbReference type="Proteomes" id="UP000324585"/>
    </source>
</evidence>